<feature type="signal peptide" evidence="1">
    <location>
        <begin position="1"/>
        <end position="21"/>
    </location>
</feature>
<feature type="chain" id="PRO_5035238366" evidence="1">
    <location>
        <begin position="22"/>
        <end position="147"/>
    </location>
</feature>
<comment type="caution">
    <text evidence="2">The sequence shown here is derived from an EMBL/GenBank/DDBJ whole genome shotgun (WGS) entry which is preliminary data.</text>
</comment>
<protein>
    <submittedName>
        <fullName evidence="2">Uncharacterized protein</fullName>
    </submittedName>
</protein>
<evidence type="ECO:0000313" key="3">
    <source>
        <dbReference type="Proteomes" id="UP000719412"/>
    </source>
</evidence>
<organism evidence="2 3">
    <name type="scientific">Tenebrio molitor</name>
    <name type="common">Yellow mealworm beetle</name>
    <dbReference type="NCBI Taxonomy" id="7067"/>
    <lineage>
        <taxon>Eukaryota</taxon>
        <taxon>Metazoa</taxon>
        <taxon>Ecdysozoa</taxon>
        <taxon>Arthropoda</taxon>
        <taxon>Hexapoda</taxon>
        <taxon>Insecta</taxon>
        <taxon>Pterygota</taxon>
        <taxon>Neoptera</taxon>
        <taxon>Endopterygota</taxon>
        <taxon>Coleoptera</taxon>
        <taxon>Polyphaga</taxon>
        <taxon>Cucujiformia</taxon>
        <taxon>Tenebrionidae</taxon>
        <taxon>Tenebrio</taxon>
    </lineage>
</organism>
<dbReference type="AlphaFoldDB" id="A0A8J6HNH3"/>
<reference evidence="2" key="1">
    <citation type="journal article" date="2020" name="J Insects Food Feed">
        <title>The yellow mealworm (Tenebrio molitor) genome: a resource for the emerging insects as food and feed industry.</title>
        <authorList>
            <person name="Eriksson T."/>
            <person name="Andere A."/>
            <person name="Kelstrup H."/>
            <person name="Emery V."/>
            <person name="Picard C."/>
        </authorList>
    </citation>
    <scope>NUCLEOTIDE SEQUENCE</scope>
    <source>
        <strain evidence="2">Stoneville</strain>
        <tissue evidence="2">Whole head</tissue>
    </source>
</reference>
<reference evidence="2" key="2">
    <citation type="submission" date="2021-08" db="EMBL/GenBank/DDBJ databases">
        <authorList>
            <person name="Eriksson T."/>
        </authorList>
    </citation>
    <scope>NUCLEOTIDE SEQUENCE</scope>
    <source>
        <strain evidence="2">Stoneville</strain>
        <tissue evidence="2">Whole head</tissue>
    </source>
</reference>
<sequence>MSSYISYLLIVKFLLVEGVFCCGCGCGSPSDFGQGLSYSDLGVKFCGDDGIPPLEMHKPICPPPPSICKELGIAAQPPMYPPPPTCGYGGSWLPLMPRCLRKTIRHPFCISRANLLNQRLALSKLRVHRPGFNLTPLGGGCGCGCGR</sequence>
<evidence type="ECO:0000313" key="2">
    <source>
        <dbReference type="EMBL" id="KAH0817860.1"/>
    </source>
</evidence>
<gene>
    <name evidence="2" type="ORF">GEV33_004931</name>
</gene>
<keyword evidence="3" id="KW-1185">Reference proteome</keyword>
<keyword evidence="1" id="KW-0732">Signal</keyword>
<dbReference type="Proteomes" id="UP000719412">
    <property type="component" value="Unassembled WGS sequence"/>
</dbReference>
<proteinExistence type="predicted"/>
<dbReference type="EMBL" id="JABDTM020018726">
    <property type="protein sequence ID" value="KAH0817860.1"/>
    <property type="molecule type" value="Genomic_DNA"/>
</dbReference>
<evidence type="ECO:0000256" key="1">
    <source>
        <dbReference type="SAM" id="SignalP"/>
    </source>
</evidence>
<accession>A0A8J6HNH3</accession>
<name>A0A8J6HNH3_TENMO</name>